<dbReference type="GO" id="GO:0061723">
    <property type="term" value="P:glycophagy"/>
    <property type="evidence" value="ECO:0007669"/>
    <property type="project" value="TreeGrafter"/>
</dbReference>
<evidence type="ECO:0000256" key="10">
    <source>
        <dbReference type="ARBA" id="ARBA00024479"/>
    </source>
</evidence>
<comment type="subcellular location">
    <subcellularLocation>
        <location evidence="1">Endoplasmic reticulum membrane</location>
        <topology evidence="1">Peripheral membrane protein</topology>
    </subcellularLocation>
    <subcellularLocation>
        <location evidence="2">Preautophagosomal structure membrane</location>
        <topology evidence="2">Peripheral membrane protein</topology>
    </subcellularLocation>
</comment>
<comment type="catalytic activity">
    <reaction evidence="12">
        <text>a 1,2-diacyl-sn-glycero-3-phosphocholine(in) = a 1,2-diacyl-sn-glycero-3-phosphocholine(out)</text>
        <dbReference type="Rhea" id="RHEA:38571"/>
        <dbReference type="ChEBI" id="CHEBI:57643"/>
    </reaction>
</comment>
<comment type="similarity">
    <text evidence="3">Belongs to the ATG2 family.</text>
</comment>
<gene>
    <name evidence="14" type="ORF">G6O67_008617</name>
</gene>
<dbReference type="GO" id="GO:0006869">
    <property type="term" value="P:lipid transport"/>
    <property type="evidence" value="ECO:0007669"/>
    <property type="project" value="UniProtKB-KW"/>
</dbReference>
<keyword evidence="15" id="KW-1185">Reference proteome</keyword>
<evidence type="ECO:0000256" key="7">
    <source>
        <dbReference type="ARBA" id="ARBA00023006"/>
    </source>
</evidence>
<dbReference type="Proteomes" id="UP000557566">
    <property type="component" value="Unassembled WGS sequence"/>
</dbReference>
<dbReference type="GO" id="GO:0005789">
    <property type="term" value="C:endoplasmic reticulum membrane"/>
    <property type="evidence" value="ECO:0007669"/>
    <property type="project" value="UniProtKB-SubCell"/>
</dbReference>
<dbReference type="GO" id="GO:0043495">
    <property type="term" value="F:protein-membrane adaptor activity"/>
    <property type="evidence" value="ECO:0007669"/>
    <property type="project" value="TreeGrafter"/>
</dbReference>
<evidence type="ECO:0000256" key="3">
    <source>
        <dbReference type="ARBA" id="ARBA00009714"/>
    </source>
</evidence>
<proteinExistence type="inferred from homology"/>
<feature type="region of interest" description="Disordered" evidence="13">
    <location>
        <begin position="1514"/>
        <end position="1533"/>
    </location>
</feature>
<feature type="compositionally biased region" description="Polar residues" evidence="13">
    <location>
        <begin position="342"/>
        <end position="372"/>
    </location>
</feature>
<feature type="region of interest" description="Disordered" evidence="13">
    <location>
        <begin position="465"/>
        <end position="489"/>
    </location>
</feature>
<feature type="compositionally biased region" description="Acidic residues" evidence="13">
    <location>
        <begin position="1943"/>
        <end position="1959"/>
    </location>
</feature>
<sequence length="2061" mass="223822">MIPVPSSGRGSGVSASAVHLIKVHLIKGLIDFMPKRLLRYALSRLELLDAEALDMDNLDFALGRNTVFEFRDVGIRLNKLEKLLQLPAAIRLSRAKVLLLRVTVPMDFYTSPIIVEVEGVEVRLKVDGAERGKPGSDTPLSAAPLTVVVPNTIDLAQSFLETQPSSEKKRLEEALVAETQDLGASVSSSDDDCGSEDEPNAFGTGQALSLPDFLGDFLQGIVDRTQIKIRCVSFQLDMEVPAADTSSSSPTLEPVSFQIALESIEVEGVTTAGSAKTKDKTTQESPGEGQVSSAPTIVPKEGKRHISLANVRACLISEANVFSALSRSPSVASPSTASSSPILTRNPPSRQSTSLLSQGSFREQPMASLQESFRQRLSDCQKSHNMDEHLLGDSEEALGIPYEFDDESPPTPRVSTLFQEPSVPPIESSISASPHEQHLELKQPKEASALDLGHGRLRARLAAALGPEGSDGESEVGISQSGDNRSLEDLTESHLYTHKEAESMYLSAFSTAEPGTSASVSRPAQSGEKDRGSAQQPPSSTTSAYCETLGTSSSKTPPPQPPSTTDNAVEVVLSPLSICFDTSLGILIAMAFDKLLKAVKYEEPAPVGKPRRRQAQAKAESKMAPNFKFVAREISFKFLSQLHGFADIPGRRLGPLAFGLDHDEVLLNATLQNLSISTSSTRIKTSPGLGGDRGDLASQDAVVTKIDLERFRFGYADGDMISFDSSRPMTTSVRDVFLNDGHDIGIKMIRSKGLNKTDVETLPLVVQLDLQRLDETIGWFGGLSSFLNMSVSSIPSSISRASSPALGPAALPSSPSPPPALSAARKSRPVVHFEAPTTDRMQHAAEDDRSVTVKMKINVRIGGALVEVAGKECSVAAETNAIKVVGRDQGTGVACGRIRFTGPYLKNPRSRKNSDYLHHYHQNPPLATEVGGLRLELSPVPEDRDLEKLLELIIPSKVKFDDDGGGEIMVETLLRQRRKGSVLRVTVETINVRVANPAQLLPALPTLVEEIAKLSTTVAAKYLPEDDRPGILTLAKLQKVGVSVNVEGKVGLLESQLMDFEVAHITVPSLVAVAVRGISIRRNGTEDLICSDAPLQGQSLSPPEERGPVIMARIIGDEMEPTIKLKLRDLRIEYRVPTIMDALGLDDDSVTPLEFEASLAASVASLADRARLPLLKAQVQITETAAEQRSQDKGKPTALDIGLRDCLLGLNPLNMPSKLVLALTDARVQAALPLSNASPQIANMCARGFVDICYISSAKIAATVRPTRGHDGLLDDRKQVEIELRDDLLVLETCADSTQTLIALLNALKPPTPPSRDDKYRTKVVPVQDLLASISAEAFGKPEGDYDFDHDFAGAQELAGSLSDADFGSGSRLLPHTGSNMYDSQLSGEELFDAMAHEMSIDETTMQDTVEGVLLTGFGAPSQNESLVNDNGDDLVIHEDFYDRDDGASESQTAKLWNSTKNTYDRAPNDLVQASPLKVSVKDVHVIWNLFDGYDWARTRDVIAKAVEDVETKATERQQQQSRMGGGLEAYEEQDEDEETIGDFLFNSIYIGVPLNRDPRELTRAINQGLNVDEDNTTETESVATATTSATKTAYLQSMQGRNRRGRLLRLHRSKHHKITFELHGVCADVVAYPPAETTASGLTSRGGQETLSSIDVRVQTLDIFDHVPTSTWKKFVTYDQDQGEREMGTSMVHLELLNVRPIPDLAASEIVMRAKVLPLRLHVDQDALDFITRFFEFKDEQGPGQPASAPSSMHASDPPFLQRAEVLDIPIKLDFKPKRVDYAGLRSGHTTEFMNFIVLEEARMVLRHVIVYGVSGFDRLGLTLNDIWSPDVRRNQLPGVVAGLAPVRSLVNIGSGFRDLVEIPLREYRKDGRVIRSISKGAAAFARTTGTELVKLGAKLAVGTQYALQGAEEMLLAERGQRLQQQPQRPSRQAVEGGRDGDVDDEDYDEEDLGGLDDEDKKQISLYADQPTGVLQGIRGGYRSLTRDVNLARDAIIAVPGEVMGSQSAGGAARAVLRRAPTIIFRPAVGVTKAIGQTLLGATNTIDPQNQRRINEKYKH</sequence>
<evidence type="ECO:0000256" key="9">
    <source>
        <dbReference type="ARBA" id="ARBA00023136"/>
    </source>
</evidence>
<accession>A0A8H4PI96</accession>
<keyword evidence="7" id="KW-0072">Autophagy</keyword>
<feature type="compositionally biased region" description="Polar residues" evidence="13">
    <location>
        <begin position="514"/>
        <end position="524"/>
    </location>
</feature>
<evidence type="ECO:0000256" key="6">
    <source>
        <dbReference type="ARBA" id="ARBA00022824"/>
    </source>
</evidence>
<comment type="caution">
    <text evidence="14">The sequence shown here is derived from an EMBL/GenBank/DDBJ whole genome shotgun (WGS) entry which is preliminary data.</text>
</comment>
<feature type="region of interest" description="Disordered" evidence="13">
    <location>
        <begin position="327"/>
        <end position="375"/>
    </location>
</feature>
<dbReference type="GO" id="GO:0032266">
    <property type="term" value="F:phosphatidylinositol-3-phosphate binding"/>
    <property type="evidence" value="ECO:0007669"/>
    <property type="project" value="TreeGrafter"/>
</dbReference>
<feature type="compositionally biased region" description="Low complexity" evidence="13">
    <location>
        <begin position="327"/>
        <end position="341"/>
    </location>
</feature>
<evidence type="ECO:0000256" key="2">
    <source>
        <dbReference type="ARBA" id="ARBA00004623"/>
    </source>
</evidence>
<dbReference type="PANTHER" id="PTHR13190:SF1">
    <property type="entry name" value="AUTOPHAGY-RELATED 2, ISOFORM A"/>
    <property type="match status" value="1"/>
</dbReference>
<dbReference type="GO" id="GO:0000045">
    <property type="term" value="P:autophagosome assembly"/>
    <property type="evidence" value="ECO:0007669"/>
    <property type="project" value="TreeGrafter"/>
</dbReference>
<keyword evidence="9" id="KW-0472">Membrane</keyword>
<comment type="catalytic activity">
    <reaction evidence="11">
        <text>a 1,2-diacyl-sn-glycero-3-phosphoethanolamine(in) = a 1,2-diacyl-sn-glycero-3-phosphoethanolamine(out)</text>
        <dbReference type="Rhea" id="RHEA:38895"/>
        <dbReference type="ChEBI" id="CHEBI:64612"/>
    </reaction>
</comment>
<evidence type="ECO:0000256" key="11">
    <source>
        <dbReference type="ARBA" id="ARBA00024615"/>
    </source>
</evidence>
<evidence type="ECO:0000256" key="8">
    <source>
        <dbReference type="ARBA" id="ARBA00023055"/>
    </source>
</evidence>
<dbReference type="Pfam" id="PF13329">
    <property type="entry name" value="ATG2_CAD"/>
    <property type="match status" value="2"/>
</dbReference>
<feature type="compositionally biased region" description="Polar residues" evidence="13">
    <location>
        <begin position="533"/>
        <end position="545"/>
    </location>
</feature>
<keyword evidence="8" id="KW-0445">Lipid transport</keyword>
<dbReference type="GO" id="GO:0000422">
    <property type="term" value="P:autophagy of mitochondrion"/>
    <property type="evidence" value="ECO:0007669"/>
    <property type="project" value="TreeGrafter"/>
</dbReference>
<dbReference type="OrthoDB" id="18982at2759"/>
<evidence type="ECO:0000313" key="14">
    <source>
        <dbReference type="EMBL" id="KAF4503993.1"/>
    </source>
</evidence>
<name>A0A8H4PI96_9HYPO</name>
<evidence type="ECO:0000256" key="13">
    <source>
        <dbReference type="SAM" id="MobiDB-lite"/>
    </source>
</evidence>
<dbReference type="GO" id="GO:0061709">
    <property type="term" value="P:reticulophagy"/>
    <property type="evidence" value="ECO:0007669"/>
    <property type="project" value="TreeGrafter"/>
</dbReference>
<feature type="region of interest" description="Disordered" evidence="13">
    <location>
        <begin position="804"/>
        <end position="827"/>
    </location>
</feature>
<evidence type="ECO:0000256" key="12">
    <source>
        <dbReference type="ARBA" id="ARBA00024631"/>
    </source>
</evidence>
<evidence type="ECO:0000256" key="5">
    <source>
        <dbReference type="ARBA" id="ARBA00022448"/>
    </source>
</evidence>
<dbReference type="InterPro" id="IPR026849">
    <property type="entry name" value="ATG2"/>
</dbReference>
<dbReference type="PANTHER" id="PTHR13190">
    <property type="entry name" value="AUTOPHAGY-RELATED 2, ISOFORM A"/>
    <property type="match status" value="1"/>
</dbReference>
<keyword evidence="5" id="KW-0813">Transport</keyword>
<keyword evidence="6" id="KW-0256">Endoplasmic reticulum</keyword>
<feature type="compositionally biased region" description="Low complexity" evidence="13">
    <location>
        <begin position="804"/>
        <end position="813"/>
    </location>
</feature>
<feature type="compositionally biased region" description="Low complexity" evidence="13">
    <location>
        <begin position="1923"/>
        <end position="1937"/>
    </location>
</feature>
<evidence type="ECO:0000313" key="15">
    <source>
        <dbReference type="Proteomes" id="UP000557566"/>
    </source>
</evidence>
<feature type="region of interest" description="Disordered" evidence="13">
    <location>
        <begin position="1921"/>
        <end position="1963"/>
    </location>
</feature>
<feature type="region of interest" description="Disordered" evidence="13">
    <location>
        <begin position="514"/>
        <end position="566"/>
    </location>
</feature>
<protein>
    <recommendedName>
        <fullName evidence="4">Autophagy-related protein 2</fullName>
    </recommendedName>
</protein>
<evidence type="ECO:0000256" key="1">
    <source>
        <dbReference type="ARBA" id="ARBA00004406"/>
    </source>
</evidence>
<dbReference type="EMBL" id="JAAVMX010000012">
    <property type="protein sequence ID" value="KAF4503993.1"/>
    <property type="molecule type" value="Genomic_DNA"/>
</dbReference>
<comment type="catalytic activity">
    <reaction evidence="10">
        <text>a 1,2-diacyl-sn-glycero-3-phospho-L-serine(in) = a 1,2-diacyl-sn-glycero-3-phospho-L-serine(out)</text>
        <dbReference type="Rhea" id="RHEA:38663"/>
        <dbReference type="ChEBI" id="CHEBI:57262"/>
    </reaction>
</comment>
<dbReference type="GO" id="GO:0034045">
    <property type="term" value="C:phagophore assembly site membrane"/>
    <property type="evidence" value="ECO:0007669"/>
    <property type="project" value="UniProtKB-SubCell"/>
</dbReference>
<organism evidence="14 15">
    <name type="scientific">Ophiocordyceps sinensis</name>
    <dbReference type="NCBI Taxonomy" id="72228"/>
    <lineage>
        <taxon>Eukaryota</taxon>
        <taxon>Fungi</taxon>
        <taxon>Dikarya</taxon>
        <taxon>Ascomycota</taxon>
        <taxon>Pezizomycotina</taxon>
        <taxon>Sordariomycetes</taxon>
        <taxon>Hypocreomycetidae</taxon>
        <taxon>Hypocreales</taxon>
        <taxon>Ophiocordycipitaceae</taxon>
        <taxon>Ophiocordyceps</taxon>
    </lineage>
</organism>
<dbReference type="GO" id="GO:0061908">
    <property type="term" value="C:phagophore"/>
    <property type="evidence" value="ECO:0007669"/>
    <property type="project" value="TreeGrafter"/>
</dbReference>
<reference evidence="14 15" key="1">
    <citation type="journal article" date="2020" name="Genome Biol. Evol.">
        <title>A new high-quality draft genome assembly of the Chinese cordyceps Ophiocordyceps sinensis.</title>
        <authorList>
            <person name="Shu R."/>
            <person name="Zhang J."/>
            <person name="Meng Q."/>
            <person name="Zhang H."/>
            <person name="Zhou G."/>
            <person name="Li M."/>
            <person name="Wu P."/>
            <person name="Zhao Y."/>
            <person name="Chen C."/>
            <person name="Qin Q."/>
        </authorList>
    </citation>
    <scope>NUCLEOTIDE SEQUENCE [LARGE SCALE GENOMIC DNA]</scope>
    <source>
        <strain evidence="14 15">IOZ07</strain>
    </source>
</reference>
<evidence type="ECO:0000256" key="4">
    <source>
        <dbReference type="ARBA" id="ARBA00018070"/>
    </source>
</evidence>
<dbReference type="GO" id="GO:0034727">
    <property type="term" value="P:piecemeal microautophagy of the nucleus"/>
    <property type="evidence" value="ECO:0007669"/>
    <property type="project" value="TreeGrafter"/>
</dbReference>
<feature type="region of interest" description="Disordered" evidence="13">
    <location>
        <begin position="269"/>
        <end position="299"/>
    </location>
</feature>